<dbReference type="SMART" id="SM00248">
    <property type="entry name" value="ANK"/>
    <property type="match status" value="2"/>
</dbReference>
<keyword evidence="4" id="KW-0418">Kinase</keyword>
<dbReference type="Proteomes" id="UP001249851">
    <property type="component" value="Unassembled WGS sequence"/>
</dbReference>
<dbReference type="PROSITE" id="PS50297">
    <property type="entry name" value="ANK_REP_REGION"/>
    <property type="match status" value="1"/>
</dbReference>
<gene>
    <name evidence="4" type="ORF">P5673_015805</name>
</gene>
<dbReference type="InterPro" id="IPR050776">
    <property type="entry name" value="Ank_Repeat/CDKN_Inhibitor"/>
</dbReference>
<dbReference type="PANTHER" id="PTHR24201">
    <property type="entry name" value="ANK_REP_REGION DOMAIN-CONTAINING PROTEIN"/>
    <property type="match status" value="1"/>
</dbReference>
<sequence>MGWRCDCVTRRECQASRSALHKASVNGQYEEVKRHLSGGCAVDVKDQFSLTPLHLACWYGQEAIAKLLLQHGADVNAADRPSLRTLGRRAFTRTDEHSGFNLLQAAVLEGDDDTFTKASVHLENFLEEMNCRRTGEKASIYPGKSAGNILSVRKRKIWRTRREFDECEETLEVSKEFFDKTFENEELVETDETLTKLH</sequence>
<evidence type="ECO:0000313" key="4">
    <source>
        <dbReference type="EMBL" id="KAK2561313.1"/>
    </source>
</evidence>
<protein>
    <submittedName>
        <fullName evidence="4">Serine/threonine-protein kinase TNNI3K</fullName>
    </submittedName>
</protein>
<feature type="repeat" description="ANK" evidence="3">
    <location>
        <begin position="48"/>
        <end position="80"/>
    </location>
</feature>
<reference evidence="4" key="2">
    <citation type="journal article" date="2023" name="Science">
        <title>Genomic signatures of disease resistance in endangered staghorn corals.</title>
        <authorList>
            <person name="Vollmer S.V."/>
            <person name="Selwyn J.D."/>
            <person name="Despard B.A."/>
            <person name="Roesel C.L."/>
        </authorList>
    </citation>
    <scope>NUCLEOTIDE SEQUENCE</scope>
    <source>
        <strain evidence="4">K2</strain>
    </source>
</reference>
<organism evidence="4 5">
    <name type="scientific">Acropora cervicornis</name>
    <name type="common">Staghorn coral</name>
    <dbReference type="NCBI Taxonomy" id="6130"/>
    <lineage>
        <taxon>Eukaryota</taxon>
        <taxon>Metazoa</taxon>
        <taxon>Cnidaria</taxon>
        <taxon>Anthozoa</taxon>
        <taxon>Hexacorallia</taxon>
        <taxon>Scleractinia</taxon>
        <taxon>Astrocoeniina</taxon>
        <taxon>Acroporidae</taxon>
        <taxon>Acropora</taxon>
    </lineage>
</organism>
<keyword evidence="2 3" id="KW-0040">ANK repeat</keyword>
<keyword evidence="1" id="KW-0677">Repeat</keyword>
<dbReference type="GO" id="GO:0005634">
    <property type="term" value="C:nucleus"/>
    <property type="evidence" value="ECO:0007669"/>
    <property type="project" value="TreeGrafter"/>
</dbReference>
<feature type="repeat" description="ANK" evidence="3">
    <location>
        <begin position="15"/>
        <end position="47"/>
    </location>
</feature>
<dbReference type="PRINTS" id="PR01415">
    <property type="entry name" value="ANKYRIN"/>
</dbReference>
<keyword evidence="4" id="KW-0808">Transferase</keyword>
<dbReference type="Gene3D" id="1.25.40.20">
    <property type="entry name" value="Ankyrin repeat-containing domain"/>
    <property type="match status" value="1"/>
</dbReference>
<dbReference type="InterPro" id="IPR036770">
    <property type="entry name" value="Ankyrin_rpt-contain_sf"/>
</dbReference>
<accession>A0AAD9QH91</accession>
<reference evidence="4" key="1">
    <citation type="journal article" date="2023" name="G3 (Bethesda)">
        <title>Whole genome assembly and annotation of the endangered Caribbean coral Acropora cervicornis.</title>
        <authorList>
            <person name="Selwyn J.D."/>
            <person name="Vollmer S.V."/>
        </authorList>
    </citation>
    <scope>NUCLEOTIDE SEQUENCE</scope>
    <source>
        <strain evidence="4">K2</strain>
    </source>
</reference>
<name>A0AAD9QH91_ACRCE</name>
<evidence type="ECO:0000313" key="5">
    <source>
        <dbReference type="Proteomes" id="UP001249851"/>
    </source>
</evidence>
<evidence type="ECO:0000256" key="2">
    <source>
        <dbReference type="ARBA" id="ARBA00023043"/>
    </source>
</evidence>
<proteinExistence type="predicted"/>
<dbReference type="AlphaFoldDB" id="A0AAD9QH91"/>
<dbReference type="InterPro" id="IPR002110">
    <property type="entry name" value="Ankyrin_rpt"/>
</dbReference>
<dbReference type="PROSITE" id="PS50088">
    <property type="entry name" value="ANK_REPEAT"/>
    <property type="match status" value="2"/>
</dbReference>
<evidence type="ECO:0000256" key="3">
    <source>
        <dbReference type="PROSITE-ProRule" id="PRU00023"/>
    </source>
</evidence>
<keyword evidence="5" id="KW-1185">Reference proteome</keyword>
<dbReference type="SUPFAM" id="SSF48403">
    <property type="entry name" value="Ankyrin repeat"/>
    <property type="match status" value="1"/>
</dbReference>
<dbReference type="EMBL" id="JARQWQ010000033">
    <property type="protein sequence ID" value="KAK2561313.1"/>
    <property type="molecule type" value="Genomic_DNA"/>
</dbReference>
<dbReference type="Pfam" id="PF12796">
    <property type="entry name" value="Ank_2"/>
    <property type="match status" value="1"/>
</dbReference>
<comment type="caution">
    <text evidence="4">The sequence shown here is derived from an EMBL/GenBank/DDBJ whole genome shotgun (WGS) entry which is preliminary data.</text>
</comment>
<evidence type="ECO:0000256" key="1">
    <source>
        <dbReference type="ARBA" id="ARBA00022737"/>
    </source>
</evidence>
<dbReference type="GO" id="GO:0016301">
    <property type="term" value="F:kinase activity"/>
    <property type="evidence" value="ECO:0007669"/>
    <property type="project" value="UniProtKB-KW"/>
</dbReference>
<dbReference type="PANTHER" id="PTHR24201:SF16">
    <property type="entry name" value="ANKYRIN-1-LIKE-RELATED"/>
    <property type="match status" value="1"/>
</dbReference>